<dbReference type="AlphaFoldDB" id="A0A1A9Z9C0"/>
<evidence type="ECO:0000313" key="1">
    <source>
        <dbReference type="EnsemblMetazoa" id="GPAI007727-PA"/>
    </source>
</evidence>
<organism evidence="1 2">
    <name type="scientific">Glossina pallidipes</name>
    <name type="common">Tsetse fly</name>
    <dbReference type="NCBI Taxonomy" id="7398"/>
    <lineage>
        <taxon>Eukaryota</taxon>
        <taxon>Metazoa</taxon>
        <taxon>Ecdysozoa</taxon>
        <taxon>Arthropoda</taxon>
        <taxon>Hexapoda</taxon>
        <taxon>Insecta</taxon>
        <taxon>Pterygota</taxon>
        <taxon>Neoptera</taxon>
        <taxon>Endopterygota</taxon>
        <taxon>Diptera</taxon>
        <taxon>Brachycera</taxon>
        <taxon>Muscomorpha</taxon>
        <taxon>Hippoboscoidea</taxon>
        <taxon>Glossinidae</taxon>
        <taxon>Glossina</taxon>
    </lineage>
</organism>
<name>A0A1A9Z9C0_GLOPL</name>
<accession>A0A1A9Z9C0</accession>
<dbReference type="VEuPathDB" id="VectorBase:GPAI007727"/>
<evidence type="ECO:0000313" key="2">
    <source>
        <dbReference type="Proteomes" id="UP000092445"/>
    </source>
</evidence>
<reference evidence="2" key="1">
    <citation type="submission" date="2014-03" db="EMBL/GenBank/DDBJ databases">
        <authorList>
            <person name="Aksoy S."/>
            <person name="Warren W."/>
            <person name="Wilson R.K."/>
        </authorList>
    </citation>
    <scope>NUCLEOTIDE SEQUENCE [LARGE SCALE GENOMIC DNA]</scope>
    <source>
        <strain evidence="2">IAEA</strain>
    </source>
</reference>
<reference evidence="1" key="2">
    <citation type="submission" date="2020-05" db="UniProtKB">
        <authorList>
            <consortium name="EnsemblMetazoa"/>
        </authorList>
    </citation>
    <scope>IDENTIFICATION</scope>
    <source>
        <strain evidence="1">IAEA</strain>
    </source>
</reference>
<protein>
    <submittedName>
        <fullName evidence="1">Uncharacterized protein</fullName>
    </submittedName>
</protein>
<dbReference type="Proteomes" id="UP000092445">
    <property type="component" value="Unassembled WGS sequence"/>
</dbReference>
<keyword evidence="2" id="KW-1185">Reference proteome</keyword>
<dbReference type="EnsemblMetazoa" id="GPAI007727-RA">
    <property type="protein sequence ID" value="GPAI007727-PA"/>
    <property type="gene ID" value="GPAI007727"/>
</dbReference>
<sequence>MSNRISHATIPATVDFHSEVGTHRNIIVPFLAPGMENLIKRLVYISDLSLPLANDSLSFLTLILGIHASAIPKFFVYVADLHFSSNFFDLPILCEVWYELLPLRCAMPATYASPPIAVLEMQMQEYVQVWSIGENYMWWGARFAEKYNKNHK</sequence>
<proteinExistence type="predicted"/>